<gene>
    <name evidence="5" type="ORF">DSCA_43140</name>
</gene>
<dbReference type="InterPro" id="IPR005097">
    <property type="entry name" value="Sacchrp_dh_NADP-bd"/>
</dbReference>
<evidence type="ECO:0000259" key="4">
    <source>
        <dbReference type="Pfam" id="PF16653"/>
    </source>
</evidence>
<evidence type="ECO:0000259" key="3">
    <source>
        <dbReference type="Pfam" id="PF03435"/>
    </source>
</evidence>
<dbReference type="EMBL" id="AP021874">
    <property type="protein sequence ID" value="BBO70384.1"/>
    <property type="molecule type" value="Genomic_DNA"/>
</dbReference>
<evidence type="ECO:0000313" key="5">
    <source>
        <dbReference type="EMBL" id="BBO70384.1"/>
    </source>
</evidence>
<dbReference type="Gene3D" id="3.30.360.10">
    <property type="entry name" value="Dihydrodipicolinate Reductase, domain 2"/>
    <property type="match status" value="1"/>
</dbReference>
<feature type="domain" description="Saccharopine dehydrogenase NADP binding" evidence="3">
    <location>
        <begin position="4"/>
        <end position="114"/>
    </location>
</feature>
<dbReference type="Pfam" id="PF16653">
    <property type="entry name" value="Sacchrp_dh_C"/>
    <property type="match status" value="1"/>
</dbReference>
<evidence type="ECO:0000256" key="2">
    <source>
        <dbReference type="ARBA" id="ARBA00023002"/>
    </source>
</evidence>
<protein>
    <submittedName>
        <fullName evidence="5">Saccharopine dehydrogenase</fullName>
    </submittedName>
</protein>
<dbReference type="FunFam" id="3.30.360.10:FF:000008">
    <property type="entry name" value="Alpha-aminoadipic semialdehyde synthase, mitochondrial"/>
    <property type="match status" value="1"/>
</dbReference>
<dbReference type="PANTHER" id="PTHR11133">
    <property type="entry name" value="SACCHAROPINE DEHYDROGENASE"/>
    <property type="match status" value="1"/>
</dbReference>
<proteinExistence type="predicted"/>
<dbReference type="OrthoDB" id="9769367at2"/>
<dbReference type="InterPro" id="IPR036291">
    <property type="entry name" value="NAD(P)-bd_dom_sf"/>
</dbReference>
<dbReference type="InterPro" id="IPR032095">
    <property type="entry name" value="Sacchrp_dh-like_C"/>
</dbReference>
<evidence type="ECO:0000256" key="1">
    <source>
        <dbReference type="ARBA" id="ARBA00022857"/>
    </source>
</evidence>
<organism evidence="5 6">
    <name type="scientific">Desulfosarcina alkanivorans</name>
    <dbReference type="NCBI Taxonomy" id="571177"/>
    <lineage>
        <taxon>Bacteria</taxon>
        <taxon>Pseudomonadati</taxon>
        <taxon>Thermodesulfobacteriota</taxon>
        <taxon>Desulfobacteria</taxon>
        <taxon>Desulfobacterales</taxon>
        <taxon>Desulfosarcinaceae</taxon>
        <taxon>Desulfosarcina</taxon>
    </lineage>
</organism>
<name>A0A5K7YVQ0_9BACT</name>
<evidence type="ECO:0000313" key="6">
    <source>
        <dbReference type="Proteomes" id="UP000427906"/>
    </source>
</evidence>
<dbReference type="Gene3D" id="3.40.50.720">
    <property type="entry name" value="NAD(P)-binding Rossmann-like Domain"/>
    <property type="match status" value="1"/>
</dbReference>
<feature type="domain" description="Saccharopine dehydrogenase-like C-terminal" evidence="4">
    <location>
        <begin position="122"/>
        <end position="430"/>
    </location>
</feature>
<dbReference type="PANTHER" id="PTHR11133:SF22">
    <property type="entry name" value="ALPHA-AMINOADIPIC SEMIALDEHYDE SYNTHASE, MITOCHONDRIAL"/>
    <property type="match status" value="1"/>
</dbReference>
<dbReference type="Gene3D" id="1.10.1870.10">
    <property type="entry name" value="Domain 3, Saccharopine reductase"/>
    <property type="match status" value="1"/>
</dbReference>
<sequence length="437" mass="49065">MKKILVLGAGLVCKPGVEYLLKVGFTVTVASRTVEKAEKIVHGHENGMALHLLVEEKETLESLVRKNDIIVSLLPWIHHLKVAQACLKFNKPMATTSYVSDDMRRLDADVRRKNLLFLNEIGIDPGVDHMSAMRIIDAVHAKGGKIRHFYSFCGGLPAPENNDNPFGYKFSWSPRGVVLASRNPARFLENGRVVQVRGEDLFLNKRLETVDPLGEFEVYPNRDSIPYKEIYGLGDARTVMRGTYRNVGWCDTFKKMIDLGLVDESPVSYAGGTSYRKMMADLIGCGENDDVVTLAASKIGLTRDHFVVQNLEWLGLFSSDRLPEAESRLDILSARLLEKLKYRDGEKDMLILRHRFEVENRDSTRKTMTSTLIDYGIPHGDSSMARTVSLPLAVAVTLMAENRIDLTGVQIPIKKEIYDPVLKGIEKLGIRMVEETS</sequence>
<dbReference type="InterPro" id="IPR051168">
    <property type="entry name" value="AASS"/>
</dbReference>
<dbReference type="GO" id="GO:0004753">
    <property type="term" value="F:saccharopine dehydrogenase activity"/>
    <property type="evidence" value="ECO:0007669"/>
    <property type="project" value="TreeGrafter"/>
</dbReference>
<keyword evidence="2" id="KW-0560">Oxidoreductase</keyword>
<reference evidence="5 6" key="1">
    <citation type="submission" date="2019-11" db="EMBL/GenBank/DDBJ databases">
        <title>Comparative genomics of hydrocarbon-degrading Desulfosarcina strains.</title>
        <authorList>
            <person name="Watanabe M."/>
            <person name="Kojima H."/>
            <person name="Fukui M."/>
        </authorList>
    </citation>
    <scope>NUCLEOTIDE SEQUENCE [LARGE SCALE GENOMIC DNA]</scope>
    <source>
        <strain evidence="5 6">PL12</strain>
    </source>
</reference>
<accession>A0A5K7YVQ0</accession>
<dbReference type="GO" id="GO:0019878">
    <property type="term" value="P:lysine biosynthetic process via aminoadipic acid"/>
    <property type="evidence" value="ECO:0007669"/>
    <property type="project" value="TreeGrafter"/>
</dbReference>
<dbReference type="KEGG" id="dalk:DSCA_43140"/>
<dbReference type="GO" id="GO:0005737">
    <property type="term" value="C:cytoplasm"/>
    <property type="evidence" value="ECO:0007669"/>
    <property type="project" value="TreeGrafter"/>
</dbReference>
<keyword evidence="6" id="KW-1185">Reference proteome</keyword>
<dbReference type="SUPFAM" id="SSF51735">
    <property type="entry name" value="NAD(P)-binding Rossmann-fold domains"/>
    <property type="match status" value="1"/>
</dbReference>
<dbReference type="Proteomes" id="UP000427906">
    <property type="component" value="Chromosome"/>
</dbReference>
<dbReference type="Pfam" id="PF03435">
    <property type="entry name" value="Sacchrp_dh_NADP"/>
    <property type="match status" value="1"/>
</dbReference>
<dbReference type="SUPFAM" id="SSF55347">
    <property type="entry name" value="Glyceraldehyde-3-phosphate dehydrogenase-like, C-terminal domain"/>
    <property type="match status" value="1"/>
</dbReference>
<keyword evidence="1" id="KW-0521">NADP</keyword>
<dbReference type="AlphaFoldDB" id="A0A5K7YVQ0"/>
<dbReference type="RefSeq" id="WP_155318337.1">
    <property type="nucleotide sequence ID" value="NZ_AP021874.1"/>
</dbReference>